<evidence type="ECO:0000313" key="11">
    <source>
        <dbReference type="EMBL" id="ADW69811.1"/>
    </source>
</evidence>
<dbReference type="HAMAP" id="MF_00238">
    <property type="entry name" value="Cytidyl_kinase_type1"/>
    <property type="match status" value="1"/>
</dbReference>
<dbReference type="GO" id="GO:0015949">
    <property type="term" value="P:nucleobase-containing small molecule interconversion"/>
    <property type="evidence" value="ECO:0007669"/>
    <property type="project" value="TreeGrafter"/>
</dbReference>
<evidence type="ECO:0000256" key="4">
    <source>
        <dbReference type="ARBA" id="ARBA00022777"/>
    </source>
</evidence>
<dbReference type="InterPro" id="IPR027417">
    <property type="entry name" value="P-loop_NTPase"/>
</dbReference>
<evidence type="ECO:0000256" key="2">
    <source>
        <dbReference type="ARBA" id="ARBA00022679"/>
    </source>
</evidence>
<dbReference type="NCBIfam" id="TIGR00017">
    <property type="entry name" value="cmk"/>
    <property type="match status" value="1"/>
</dbReference>
<dbReference type="OrthoDB" id="9807434at2"/>
<reference evidence="12" key="1">
    <citation type="submission" date="2011-01" db="EMBL/GenBank/DDBJ databases">
        <title>Complete sequence of chromosome of Acidobacterium sp. MP5ACTX9.</title>
        <authorList>
            <consortium name="US DOE Joint Genome Institute"/>
            <person name="Lucas S."/>
            <person name="Copeland A."/>
            <person name="Lapidus A."/>
            <person name="Cheng J.-F."/>
            <person name="Goodwin L."/>
            <person name="Pitluck S."/>
            <person name="Teshima H."/>
            <person name="Detter J.C."/>
            <person name="Han C."/>
            <person name="Tapia R."/>
            <person name="Land M."/>
            <person name="Hauser L."/>
            <person name="Kyrpides N."/>
            <person name="Ivanova N."/>
            <person name="Ovchinnikova G."/>
            <person name="Pagani I."/>
            <person name="Rawat S.R."/>
            <person name="Mannisto M."/>
            <person name="Haggblom M.M."/>
            <person name="Woyke T."/>
        </authorList>
    </citation>
    <scope>NUCLEOTIDE SEQUENCE [LARGE SCALE GENOMIC DNA]</scope>
    <source>
        <strain evidence="12">MP5ACTX9</strain>
    </source>
</reference>
<feature type="region of interest" description="Disordered" evidence="9">
    <location>
        <begin position="191"/>
        <end position="210"/>
    </location>
</feature>
<comment type="subcellular location">
    <subcellularLocation>
        <location evidence="8">Cytoplasm</location>
    </subcellularLocation>
</comment>
<organism evidence="12">
    <name type="scientific">Granulicella tundricola (strain ATCC BAA-1859 / DSM 23138 / MP5ACTX9)</name>
    <dbReference type="NCBI Taxonomy" id="1198114"/>
    <lineage>
        <taxon>Bacteria</taxon>
        <taxon>Pseudomonadati</taxon>
        <taxon>Acidobacteriota</taxon>
        <taxon>Terriglobia</taxon>
        <taxon>Terriglobales</taxon>
        <taxon>Acidobacteriaceae</taxon>
        <taxon>Granulicella</taxon>
    </lineage>
</organism>
<feature type="binding site" evidence="8">
    <location>
        <begin position="20"/>
        <end position="28"/>
    </location>
    <ligand>
        <name>ATP</name>
        <dbReference type="ChEBI" id="CHEBI:30616"/>
    </ligand>
</feature>
<evidence type="ECO:0000259" key="10">
    <source>
        <dbReference type="Pfam" id="PF02224"/>
    </source>
</evidence>
<evidence type="ECO:0000256" key="9">
    <source>
        <dbReference type="SAM" id="MobiDB-lite"/>
    </source>
</evidence>
<name>E8WXW6_GRATM</name>
<evidence type="ECO:0000256" key="1">
    <source>
        <dbReference type="ARBA" id="ARBA00009427"/>
    </source>
</evidence>
<keyword evidence="2 8" id="KW-0808">Transferase</keyword>
<proteinExistence type="inferred from homology"/>
<dbReference type="Gene3D" id="3.40.50.300">
    <property type="entry name" value="P-loop containing nucleotide triphosphate hydrolases"/>
    <property type="match status" value="1"/>
</dbReference>
<dbReference type="STRING" id="1198114.AciX9_2788"/>
<comment type="catalytic activity">
    <reaction evidence="7 8">
        <text>CMP + ATP = CDP + ADP</text>
        <dbReference type="Rhea" id="RHEA:11600"/>
        <dbReference type="ChEBI" id="CHEBI:30616"/>
        <dbReference type="ChEBI" id="CHEBI:58069"/>
        <dbReference type="ChEBI" id="CHEBI:60377"/>
        <dbReference type="ChEBI" id="CHEBI:456216"/>
        <dbReference type="EC" id="2.7.4.25"/>
    </reaction>
</comment>
<evidence type="ECO:0000313" key="12">
    <source>
        <dbReference type="Proteomes" id="UP000000343"/>
    </source>
</evidence>
<dbReference type="InterPro" id="IPR011994">
    <property type="entry name" value="Cytidylate_kinase_dom"/>
</dbReference>
<dbReference type="GO" id="GO:0005829">
    <property type="term" value="C:cytosol"/>
    <property type="evidence" value="ECO:0007669"/>
    <property type="project" value="TreeGrafter"/>
</dbReference>
<keyword evidence="5 8" id="KW-0067">ATP-binding</keyword>
<feature type="compositionally biased region" description="Basic and acidic residues" evidence="9">
    <location>
        <begin position="191"/>
        <end position="202"/>
    </location>
</feature>
<dbReference type="AlphaFoldDB" id="E8WXW6"/>
<accession>E8WXW6</accession>
<dbReference type="PANTHER" id="PTHR21299:SF2">
    <property type="entry name" value="CYTIDYLATE KINASE"/>
    <property type="match status" value="1"/>
</dbReference>
<evidence type="ECO:0000256" key="3">
    <source>
        <dbReference type="ARBA" id="ARBA00022741"/>
    </source>
</evidence>
<dbReference type="EC" id="2.7.4.25" evidence="8"/>
<dbReference type="eggNOG" id="COG0283">
    <property type="taxonomic scope" value="Bacteria"/>
</dbReference>
<dbReference type="RefSeq" id="WP_013581126.1">
    <property type="nucleotide sequence ID" value="NC_015064.1"/>
</dbReference>
<dbReference type="GO" id="GO:0006220">
    <property type="term" value="P:pyrimidine nucleotide metabolic process"/>
    <property type="evidence" value="ECO:0007669"/>
    <property type="project" value="UniProtKB-UniRule"/>
</dbReference>
<dbReference type="PANTHER" id="PTHR21299">
    <property type="entry name" value="CYTIDYLATE KINASE/PANTOATE-BETA-ALANINE LIGASE"/>
    <property type="match status" value="1"/>
</dbReference>
<dbReference type="SUPFAM" id="SSF52540">
    <property type="entry name" value="P-loop containing nucleoside triphosphate hydrolases"/>
    <property type="match status" value="1"/>
</dbReference>
<dbReference type="GO" id="GO:0005524">
    <property type="term" value="F:ATP binding"/>
    <property type="evidence" value="ECO:0007669"/>
    <property type="project" value="UniProtKB-UniRule"/>
</dbReference>
<keyword evidence="4 8" id="KW-0418">Kinase</keyword>
<evidence type="ECO:0000256" key="6">
    <source>
        <dbReference type="ARBA" id="ARBA00047615"/>
    </source>
</evidence>
<protein>
    <recommendedName>
        <fullName evidence="8">Cytidylate kinase</fullName>
        <shortName evidence="8">CK</shortName>
        <ecNumber evidence="8">2.7.4.25</ecNumber>
    </recommendedName>
    <alternativeName>
        <fullName evidence="8">Cytidine monophosphate kinase</fullName>
        <shortName evidence="8">CMP kinase</shortName>
    </alternativeName>
</protein>
<keyword evidence="3 8" id="KW-0547">Nucleotide-binding</keyword>
<dbReference type="Proteomes" id="UP000000343">
    <property type="component" value="Chromosome"/>
</dbReference>
<evidence type="ECO:0000256" key="7">
    <source>
        <dbReference type="ARBA" id="ARBA00048478"/>
    </source>
</evidence>
<dbReference type="GO" id="GO:0036430">
    <property type="term" value="F:CMP kinase activity"/>
    <property type="evidence" value="ECO:0007669"/>
    <property type="project" value="RHEA"/>
</dbReference>
<evidence type="ECO:0000256" key="8">
    <source>
        <dbReference type="HAMAP-Rule" id="MF_00238"/>
    </source>
</evidence>
<dbReference type="HOGENOM" id="CLU_079959_0_2_0"/>
<dbReference type="PaxDb" id="1198114-AciX9_2788"/>
<dbReference type="EMBL" id="CP002480">
    <property type="protein sequence ID" value="ADW69811.1"/>
    <property type="molecule type" value="Genomic_DNA"/>
</dbReference>
<sequence length="241" mass="26326">MTTPPPNPTPRQQPVIAIDGPAGAGKSTLAAHLARRFGFLNLETGAMYRALAYKAIDSDLDLDDEVQLLALTPHTTIALEPTREGNRVLLDGRDVSRRIRDADVTAAASRLSVHPRVRVWMVAQQRALGIQGGVVMEGRDIGTAVFPDAEVKIFLDADPNVRGTRRFRQVAPDQHEVAPVTEAAVLAEMRARDDRDRNRAESPLKPAPDAILLDSTSMSLDEVLARSEEIVRAHLPPTENI</sequence>
<dbReference type="GO" id="GO:0036431">
    <property type="term" value="F:dCMP kinase activity"/>
    <property type="evidence" value="ECO:0007669"/>
    <property type="project" value="InterPro"/>
</dbReference>
<gene>
    <name evidence="8" type="primary">cmk</name>
    <name evidence="11" type="ordered locus">AciX9_2788</name>
</gene>
<keyword evidence="12" id="KW-1185">Reference proteome</keyword>
<keyword evidence="8" id="KW-0963">Cytoplasm</keyword>
<comment type="catalytic activity">
    <reaction evidence="6 8">
        <text>dCMP + ATP = dCDP + ADP</text>
        <dbReference type="Rhea" id="RHEA:25094"/>
        <dbReference type="ChEBI" id="CHEBI:30616"/>
        <dbReference type="ChEBI" id="CHEBI:57566"/>
        <dbReference type="ChEBI" id="CHEBI:58593"/>
        <dbReference type="ChEBI" id="CHEBI:456216"/>
        <dbReference type="EC" id="2.7.4.25"/>
    </reaction>
</comment>
<feature type="domain" description="Cytidylate kinase" evidence="10">
    <location>
        <begin position="16"/>
        <end position="227"/>
    </location>
</feature>
<dbReference type="Pfam" id="PF02224">
    <property type="entry name" value="Cytidylate_kin"/>
    <property type="match status" value="1"/>
</dbReference>
<dbReference type="KEGG" id="acm:AciX9_2788"/>
<evidence type="ECO:0000256" key="5">
    <source>
        <dbReference type="ARBA" id="ARBA00022840"/>
    </source>
</evidence>
<dbReference type="CDD" id="cd02020">
    <property type="entry name" value="CMPK"/>
    <property type="match status" value="1"/>
</dbReference>
<dbReference type="InterPro" id="IPR003136">
    <property type="entry name" value="Cytidylate_kin"/>
</dbReference>
<comment type="similarity">
    <text evidence="1 8">Belongs to the cytidylate kinase family. Type 1 subfamily.</text>
</comment>